<evidence type="ECO:0000313" key="4">
    <source>
        <dbReference type="EMBL" id="EOA92201.1"/>
    </source>
</evidence>
<feature type="compositionally biased region" description="Polar residues" evidence="3">
    <location>
        <begin position="83"/>
        <end position="106"/>
    </location>
</feature>
<dbReference type="GeneID" id="19397267"/>
<feature type="region of interest" description="Disordered" evidence="3">
    <location>
        <begin position="63"/>
        <end position="148"/>
    </location>
</feature>
<dbReference type="GO" id="GO:1902472">
    <property type="term" value="P:regulation of mitotic cytokinesis, division site positioning"/>
    <property type="evidence" value="ECO:0007669"/>
    <property type="project" value="EnsemblFungi"/>
</dbReference>
<dbReference type="GO" id="GO:0005737">
    <property type="term" value="C:cytoplasm"/>
    <property type="evidence" value="ECO:0007669"/>
    <property type="project" value="TreeGrafter"/>
</dbReference>
<evidence type="ECO:0000313" key="5">
    <source>
        <dbReference type="Proteomes" id="UP000016935"/>
    </source>
</evidence>
<comment type="similarity">
    <text evidence="1 2">Belongs to the endosulfine family.</text>
</comment>
<evidence type="ECO:0000256" key="2">
    <source>
        <dbReference type="RuleBase" id="RU363120"/>
    </source>
</evidence>
<dbReference type="Pfam" id="PF04667">
    <property type="entry name" value="Endosulfine"/>
    <property type="match status" value="1"/>
</dbReference>
<reference evidence="4 5" key="1">
    <citation type="journal article" date="2012" name="PLoS Pathog.">
        <title>Diverse lifestyles and strategies of plant pathogenesis encoded in the genomes of eighteen Dothideomycetes fungi.</title>
        <authorList>
            <person name="Ohm R.A."/>
            <person name="Feau N."/>
            <person name="Henrissat B."/>
            <person name="Schoch C.L."/>
            <person name="Horwitz B.A."/>
            <person name="Barry K.W."/>
            <person name="Condon B.J."/>
            <person name="Copeland A.C."/>
            <person name="Dhillon B."/>
            <person name="Glaser F."/>
            <person name="Hesse C.N."/>
            <person name="Kosti I."/>
            <person name="LaButti K."/>
            <person name="Lindquist E.A."/>
            <person name="Lucas S."/>
            <person name="Salamov A.A."/>
            <person name="Bradshaw R.E."/>
            <person name="Ciuffetti L."/>
            <person name="Hamelin R.C."/>
            <person name="Kema G.H.J."/>
            <person name="Lawrence C."/>
            <person name="Scott J.A."/>
            <person name="Spatafora J.W."/>
            <person name="Turgeon B.G."/>
            <person name="de Wit P.J.G.M."/>
            <person name="Zhong S."/>
            <person name="Goodwin S.B."/>
            <person name="Grigoriev I.V."/>
        </authorList>
    </citation>
    <scope>NUCLEOTIDE SEQUENCE [LARGE SCALE GENOMIC DNA]</scope>
    <source>
        <strain evidence="5">28A</strain>
    </source>
</reference>
<feature type="compositionally biased region" description="Basic and acidic residues" evidence="3">
    <location>
        <begin position="67"/>
        <end position="77"/>
    </location>
</feature>
<sequence>MNPHQQNKVDVSKLSEQEAKLFRLYGKLPNKKDLLQNKLKERKYFDSGDYALSKAGKAGDVGVTQVGREHPNPEKIPHIAPSTPISQTVTVNANGSNGATTSQGDMATSPVKEHTFLHRETSLNRETSASEFENNDMAEDAQGGPVKA</sequence>
<dbReference type="HOGENOM" id="CLU_101493_1_0_1"/>
<dbReference type="eggNOG" id="KOG4076">
    <property type="taxonomic scope" value="Eukaryota"/>
</dbReference>
<dbReference type="InterPro" id="IPR006760">
    <property type="entry name" value="Endosulphine"/>
</dbReference>
<dbReference type="GO" id="GO:1900237">
    <property type="term" value="P:positive regulation of induction of conjugation with cellular fusion"/>
    <property type="evidence" value="ECO:0007669"/>
    <property type="project" value="EnsemblFungi"/>
</dbReference>
<dbReference type="GO" id="GO:0035556">
    <property type="term" value="P:intracellular signal transduction"/>
    <property type="evidence" value="ECO:0007669"/>
    <property type="project" value="EnsemblFungi"/>
</dbReference>
<evidence type="ECO:0000256" key="1">
    <source>
        <dbReference type="ARBA" id="ARBA00010520"/>
    </source>
</evidence>
<protein>
    <recommendedName>
        <fullName evidence="2">mRNA stability protein</fullName>
    </recommendedName>
</protein>
<name>R0J687_EXST2</name>
<dbReference type="GO" id="GO:0004865">
    <property type="term" value="F:protein serine/threonine phosphatase inhibitor activity"/>
    <property type="evidence" value="ECO:0007669"/>
    <property type="project" value="EnsemblFungi"/>
</dbReference>
<evidence type="ECO:0000256" key="3">
    <source>
        <dbReference type="SAM" id="MobiDB-lite"/>
    </source>
</evidence>
<dbReference type="EMBL" id="KB908481">
    <property type="protein sequence ID" value="EOA92201.1"/>
    <property type="molecule type" value="Genomic_DNA"/>
</dbReference>
<dbReference type="PANTHER" id="PTHR10358">
    <property type="entry name" value="ENDOSULFINE"/>
    <property type="match status" value="1"/>
</dbReference>
<keyword evidence="5" id="KW-1185">Reference proteome</keyword>
<dbReference type="Proteomes" id="UP000016935">
    <property type="component" value="Unassembled WGS sequence"/>
</dbReference>
<dbReference type="STRING" id="671987.R0J687"/>
<dbReference type="RefSeq" id="XP_008021094.1">
    <property type="nucleotide sequence ID" value="XM_008022903.1"/>
</dbReference>
<accession>R0J687</accession>
<dbReference type="AlphaFoldDB" id="R0J687"/>
<organism evidence="4 5">
    <name type="scientific">Exserohilum turcicum (strain 28A)</name>
    <name type="common">Northern leaf blight fungus</name>
    <name type="synonym">Setosphaeria turcica</name>
    <dbReference type="NCBI Taxonomy" id="671987"/>
    <lineage>
        <taxon>Eukaryota</taxon>
        <taxon>Fungi</taxon>
        <taxon>Dikarya</taxon>
        <taxon>Ascomycota</taxon>
        <taxon>Pezizomycotina</taxon>
        <taxon>Dothideomycetes</taxon>
        <taxon>Pleosporomycetidae</taxon>
        <taxon>Pleosporales</taxon>
        <taxon>Pleosporineae</taxon>
        <taxon>Pleosporaceae</taxon>
        <taxon>Exserohilum</taxon>
    </lineage>
</organism>
<dbReference type="OrthoDB" id="5949865at2759"/>
<dbReference type="PANTHER" id="PTHR10358:SF6">
    <property type="entry name" value="ENDOSULFINE, ISOFORM A"/>
    <property type="match status" value="1"/>
</dbReference>
<gene>
    <name evidence="4" type="ORF">SETTUDRAFT_153168</name>
</gene>
<reference evidence="4 5" key="2">
    <citation type="journal article" date="2013" name="PLoS Genet.">
        <title>Comparative genome structure, secondary metabolite, and effector coding capacity across Cochliobolus pathogens.</title>
        <authorList>
            <person name="Condon B.J."/>
            <person name="Leng Y."/>
            <person name="Wu D."/>
            <person name="Bushley K.E."/>
            <person name="Ohm R.A."/>
            <person name="Otillar R."/>
            <person name="Martin J."/>
            <person name="Schackwitz W."/>
            <person name="Grimwood J."/>
            <person name="MohdZainudin N."/>
            <person name="Xue C."/>
            <person name="Wang R."/>
            <person name="Manning V.A."/>
            <person name="Dhillon B."/>
            <person name="Tu Z.J."/>
            <person name="Steffenson B.J."/>
            <person name="Salamov A."/>
            <person name="Sun H."/>
            <person name="Lowry S."/>
            <person name="LaButti K."/>
            <person name="Han J."/>
            <person name="Copeland A."/>
            <person name="Lindquist E."/>
            <person name="Barry K."/>
            <person name="Schmutz J."/>
            <person name="Baker S.E."/>
            <person name="Ciuffetti L.M."/>
            <person name="Grigoriev I.V."/>
            <person name="Zhong S."/>
            <person name="Turgeon B.G."/>
        </authorList>
    </citation>
    <scope>NUCLEOTIDE SEQUENCE [LARGE SCALE GENOMIC DNA]</scope>
    <source>
        <strain evidence="5">28A</strain>
    </source>
</reference>
<proteinExistence type="inferred from homology"/>
<comment type="function">
    <text evidence="2">Plays an essential role in initiation of the G0 program by preventing the degradation of specific nutrient-regulated mRNAs via the 5'-3' mRNA decay pathway.</text>
</comment>
<feature type="compositionally biased region" description="Basic and acidic residues" evidence="3">
    <location>
        <begin position="111"/>
        <end position="123"/>
    </location>
</feature>
<dbReference type="GO" id="GO:1905287">
    <property type="term" value="P:positive regulation of G2/M transition of mitotic cell cycle involved in cellular response to nitrogen starvation"/>
    <property type="evidence" value="ECO:0007669"/>
    <property type="project" value="EnsemblFungi"/>
</dbReference>